<dbReference type="Proteomes" id="UP000824239">
    <property type="component" value="Unassembled WGS sequence"/>
</dbReference>
<evidence type="ECO:0000256" key="2">
    <source>
        <dbReference type="ARBA" id="ARBA00007639"/>
    </source>
</evidence>
<keyword evidence="3 4" id="KW-0732">Signal</keyword>
<accession>A0A9D1DG39</accession>
<dbReference type="PANTHER" id="PTHR46847:SF1">
    <property type="entry name" value="D-ALLOSE-BINDING PERIPLASMIC PROTEIN-RELATED"/>
    <property type="match status" value="1"/>
</dbReference>
<reference evidence="6" key="1">
    <citation type="submission" date="2020-10" db="EMBL/GenBank/DDBJ databases">
        <authorList>
            <person name="Gilroy R."/>
        </authorList>
    </citation>
    <scope>NUCLEOTIDE SEQUENCE</scope>
    <source>
        <strain evidence="6">ChiBcec15-4380</strain>
    </source>
</reference>
<evidence type="ECO:0000256" key="3">
    <source>
        <dbReference type="ARBA" id="ARBA00022729"/>
    </source>
</evidence>
<dbReference type="PROSITE" id="PS51257">
    <property type="entry name" value="PROKAR_LIPOPROTEIN"/>
    <property type="match status" value="1"/>
</dbReference>
<evidence type="ECO:0000256" key="4">
    <source>
        <dbReference type="SAM" id="SignalP"/>
    </source>
</evidence>
<feature type="signal peptide" evidence="4">
    <location>
        <begin position="1"/>
        <end position="27"/>
    </location>
</feature>
<proteinExistence type="inferred from homology"/>
<comment type="caution">
    <text evidence="6">The sequence shown here is derived from an EMBL/GenBank/DDBJ whole genome shotgun (WGS) entry which is preliminary data.</text>
</comment>
<name>A0A9D1DG39_9FIRM</name>
<dbReference type="InterPro" id="IPR025997">
    <property type="entry name" value="SBP_2_dom"/>
</dbReference>
<dbReference type="SUPFAM" id="SSF53822">
    <property type="entry name" value="Periplasmic binding protein-like I"/>
    <property type="match status" value="1"/>
</dbReference>
<comment type="similarity">
    <text evidence="2">Belongs to the bacterial solute-binding protein 2 family.</text>
</comment>
<dbReference type="GO" id="GO:0030313">
    <property type="term" value="C:cell envelope"/>
    <property type="evidence" value="ECO:0007669"/>
    <property type="project" value="UniProtKB-SubCell"/>
</dbReference>
<protein>
    <submittedName>
        <fullName evidence="6">Substrate-binding domain-containing protein</fullName>
    </submittedName>
</protein>
<feature type="domain" description="Periplasmic binding protein" evidence="5">
    <location>
        <begin position="32"/>
        <end position="287"/>
    </location>
</feature>
<dbReference type="PANTHER" id="PTHR46847">
    <property type="entry name" value="D-ALLOSE-BINDING PERIPLASMIC PROTEIN-RELATED"/>
    <property type="match status" value="1"/>
</dbReference>
<organism evidence="6 7">
    <name type="scientific">Candidatus Avoscillospira avicola</name>
    <dbReference type="NCBI Taxonomy" id="2840706"/>
    <lineage>
        <taxon>Bacteria</taxon>
        <taxon>Bacillati</taxon>
        <taxon>Bacillota</taxon>
        <taxon>Clostridia</taxon>
        <taxon>Eubacteriales</taxon>
        <taxon>Oscillospiraceae</taxon>
        <taxon>Oscillospiraceae incertae sedis</taxon>
        <taxon>Candidatus Avoscillospira</taxon>
    </lineage>
</organism>
<evidence type="ECO:0000313" key="7">
    <source>
        <dbReference type="Proteomes" id="UP000824239"/>
    </source>
</evidence>
<dbReference type="AlphaFoldDB" id="A0A9D1DG39"/>
<evidence type="ECO:0000313" key="6">
    <source>
        <dbReference type="EMBL" id="HIR49842.1"/>
    </source>
</evidence>
<dbReference type="Pfam" id="PF13407">
    <property type="entry name" value="Peripla_BP_4"/>
    <property type="match status" value="1"/>
</dbReference>
<dbReference type="EMBL" id="DVHE01000007">
    <property type="protein sequence ID" value="HIR49842.1"/>
    <property type="molecule type" value="Genomic_DNA"/>
</dbReference>
<comment type="subcellular location">
    <subcellularLocation>
        <location evidence="1">Cell envelope</location>
    </subcellularLocation>
</comment>
<dbReference type="GO" id="GO:0030246">
    <property type="term" value="F:carbohydrate binding"/>
    <property type="evidence" value="ECO:0007669"/>
    <property type="project" value="UniProtKB-ARBA"/>
</dbReference>
<gene>
    <name evidence="6" type="ORF">IAA53_00910</name>
</gene>
<reference evidence="6" key="2">
    <citation type="journal article" date="2021" name="PeerJ">
        <title>Extensive microbial diversity within the chicken gut microbiome revealed by metagenomics and culture.</title>
        <authorList>
            <person name="Gilroy R."/>
            <person name="Ravi A."/>
            <person name="Getino M."/>
            <person name="Pursley I."/>
            <person name="Horton D.L."/>
            <person name="Alikhan N.F."/>
            <person name="Baker D."/>
            <person name="Gharbi K."/>
            <person name="Hall N."/>
            <person name="Watson M."/>
            <person name="Adriaenssens E.M."/>
            <person name="Foster-Nyarko E."/>
            <person name="Jarju S."/>
            <person name="Secka A."/>
            <person name="Antonio M."/>
            <person name="Oren A."/>
            <person name="Chaudhuri R.R."/>
            <person name="La Ragione R."/>
            <person name="Hildebrand F."/>
            <person name="Pallen M.J."/>
        </authorList>
    </citation>
    <scope>NUCLEOTIDE SEQUENCE</scope>
    <source>
        <strain evidence="6">ChiBcec15-4380</strain>
    </source>
</reference>
<evidence type="ECO:0000256" key="1">
    <source>
        <dbReference type="ARBA" id="ARBA00004196"/>
    </source>
</evidence>
<feature type="chain" id="PRO_5038824082" evidence="4">
    <location>
        <begin position="28"/>
        <end position="322"/>
    </location>
</feature>
<dbReference type="InterPro" id="IPR028082">
    <property type="entry name" value="Peripla_BP_I"/>
</dbReference>
<dbReference type="Gene3D" id="3.40.50.2300">
    <property type="match status" value="2"/>
</dbReference>
<sequence>MKTAKFLGLGILCLGLLTGCAANTLSAAPRDITLVAKSTETEFWQSVFAGARAAASEYNVNLTIVGPETEEDYETQNALIKSAVDQGAEALVFSAISYTENAPAIDAAAEAGVKIVVIDSDVDSEAVGVRIGTDNIEAGYMAAQAALDAREGELIVGIINYDLGSRNGQEREQGLRERLAQEARVGEIYTLNVLAEEDDAREKTMALLQAHPEINVVVGFNEPTAVGAAQAVEALALGETVDVVGFDSNVKTVDLMQTGVVSALIVQNPYAMGYLGVEAACDILGGESFDPEQLVDTATQIVTQENMFSLEGQKALFPFDTP</sequence>
<evidence type="ECO:0000259" key="5">
    <source>
        <dbReference type="Pfam" id="PF13407"/>
    </source>
</evidence>